<dbReference type="InterPro" id="IPR009956">
    <property type="entry name" value="Post-segregation_anti-tox_CcdA"/>
</dbReference>
<sequence length="74" mass="8676">MANALPKTPRLTRDDYLRILDLPSKAFRDAKASMSEAEVVEMRKVWLEDSKEAIADYNRHVEEHGLPLEKYRLF</sequence>
<evidence type="ECO:0000313" key="2">
    <source>
        <dbReference type="EMBL" id="WEK02745.1"/>
    </source>
</evidence>
<accession>A0AAJ5VRS8</accession>
<dbReference type="AlphaFoldDB" id="A0AAJ5VRS8"/>
<keyword evidence="1" id="KW-1277">Toxin-antitoxin system</keyword>
<dbReference type="Pfam" id="PF07362">
    <property type="entry name" value="CcdA"/>
    <property type="match status" value="1"/>
</dbReference>
<reference evidence="2" key="1">
    <citation type="submission" date="2023-03" db="EMBL/GenBank/DDBJ databases">
        <title>Andean soil-derived lignocellulolytic bacterial consortium as a source of novel taxa and putative plastic-active enzymes.</title>
        <authorList>
            <person name="Diaz-Garcia L."/>
            <person name="Chuvochina M."/>
            <person name="Feuerriegel G."/>
            <person name="Bunk B."/>
            <person name="Sproer C."/>
            <person name="Streit W.R."/>
            <person name="Rodriguez L.M."/>
            <person name="Overmann J."/>
            <person name="Jimenez D.J."/>
        </authorList>
    </citation>
    <scope>NUCLEOTIDE SEQUENCE</scope>
    <source>
        <strain evidence="2">MAG 4196</strain>
    </source>
</reference>
<evidence type="ECO:0000256" key="1">
    <source>
        <dbReference type="ARBA" id="ARBA00022649"/>
    </source>
</evidence>
<gene>
    <name evidence="2" type="ORF">P0Y65_11050</name>
</gene>
<evidence type="ECO:0000313" key="3">
    <source>
        <dbReference type="Proteomes" id="UP001217476"/>
    </source>
</evidence>
<proteinExistence type="predicted"/>
<name>A0AAJ5VRS8_9HYPH</name>
<organism evidence="2 3">
    <name type="scientific">Candidatus Devosia phytovorans</name>
    <dbReference type="NCBI Taxonomy" id="3121372"/>
    <lineage>
        <taxon>Bacteria</taxon>
        <taxon>Pseudomonadati</taxon>
        <taxon>Pseudomonadota</taxon>
        <taxon>Alphaproteobacteria</taxon>
        <taxon>Hyphomicrobiales</taxon>
        <taxon>Devosiaceae</taxon>
        <taxon>Devosia</taxon>
    </lineage>
</organism>
<protein>
    <submittedName>
        <fullName evidence="2">Type II toxin-antitoxin system CcdA family antitoxin</fullName>
    </submittedName>
</protein>
<dbReference type="Proteomes" id="UP001217476">
    <property type="component" value="Chromosome"/>
</dbReference>
<dbReference type="EMBL" id="CP119312">
    <property type="protein sequence ID" value="WEK02745.1"/>
    <property type="molecule type" value="Genomic_DNA"/>
</dbReference>